<protein>
    <submittedName>
        <fullName evidence="1">Uncharacterized protein</fullName>
    </submittedName>
</protein>
<sequence>MLLAFLPFILAGPLRYRDVTCNGGILSTPTYGLDGAVFTVCASVEICASVREVSNTILDFRRYEEWNTFIYDADVPDNVDTPAGVAPGLSVLFYSTGLQPDVNNTGTDVVTFVDQPFLSAWKNVENEAFIGVSEHVSTFYPVPGGKTRYTHWQTHYMPQASLLLPIKDSLQRQFEVQASDLKAYVDKRNC</sequence>
<dbReference type="AlphaFoldDB" id="U1FXS7"/>
<gene>
    <name evidence="1" type="ORF">EPUS_03689</name>
</gene>
<proteinExistence type="predicted"/>
<evidence type="ECO:0000313" key="1">
    <source>
        <dbReference type="EMBL" id="ERF69697.1"/>
    </source>
</evidence>
<keyword evidence="2" id="KW-1185">Reference proteome</keyword>
<dbReference type="Proteomes" id="UP000019373">
    <property type="component" value="Unassembled WGS sequence"/>
</dbReference>
<accession>U1FXS7</accession>
<dbReference type="HOGENOM" id="CLU_069867_6_0_1"/>
<dbReference type="GeneID" id="19238728"/>
<dbReference type="InterPro" id="IPR023393">
    <property type="entry name" value="START-like_dom_sf"/>
</dbReference>
<reference evidence="2" key="1">
    <citation type="journal article" date="2014" name="BMC Genomics">
        <title>Genome characteristics reveal the impact of lichenization on lichen-forming fungus Endocarpon pusillum Hedwig (Verrucariales, Ascomycota).</title>
        <authorList>
            <person name="Wang Y.-Y."/>
            <person name="Liu B."/>
            <person name="Zhang X.-Y."/>
            <person name="Zhou Q.-M."/>
            <person name="Zhang T."/>
            <person name="Li H."/>
            <person name="Yu Y.-F."/>
            <person name="Zhang X.-L."/>
            <person name="Hao X.-Y."/>
            <person name="Wang M."/>
            <person name="Wang L."/>
            <person name="Wei J.-C."/>
        </authorList>
    </citation>
    <scope>NUCLEOTIDE SEQUENCE [LARGE SCALE GENOMIC DNA]</scope>
    <source>
        <strain evidence="2">Z07020 / HMAS-L-300199</strain>
    </source>
</reference>
<evidence type="ECO:0000313" key="2">
    <source>
        <dbReference type="Proteomes" id="UP000019373"/>
    </source>
</evidence>
<name>U1FXS7_ENDPU</name>
<dbReference type="SUPFAM" id="SSF55961">
    <property type="entry name" value="Bet v1-like"/>
    <property type="match status" value="1"/>
</dbReference>
<dbReference type="OrthoDB" id="509124at2759"/>
<dbReference type="eggNOG" id="ENOG502SA1B">
    <property type="taxonomic scope" value="Eukaryota"/>
</dbReference>
<organism evidence="1 2">
    <name type="scientific">Endocarpon pusillum (strain Z07020 / HMAS-L-300199)</name>
    <name type="common">Lichen-forming fungus</name>
    <dbReference type="NCBI Taxonomy" id="1263415"/>
    <lineage>
        <taxon>Eukaryota</taxon>
        <taxon>Fungi</taxon>
        <taxon>Dikarya</taxon>
        <taxon>Ascomycota</taxon>
        <taxon>Pezizomycotina</taxon>
        <taxon>Eurotiomycetes</taxon>
        <taxon>Chaetothyriomycetidae</taxon>
        <taxon>Verrucariales</taxon>
        <taxon>Verrucariaceae</taxon>
        <taxon>Endocarpon</taxon>
    </lineage>
</organism>
<dbReference type="EMBL" id="KE721401">
    <property type="protein sequence ID" value="ERF69697.1"/>
    <property type="molecule type" value="Genomic_DNA"/>
</dbReference>
<dbReference type="OMA" id="TRYTHWQ"/>
<dbReference type="RefSeq" id="XP_007804727.1">
    <property type="nucleotide sequence ID" value="XM_007806536.1"/>
</dbReference>
<dbReference type="Gene3D" id="3.30.530.20">
    <property type="match status" value="1"/>
</dbReference>